<organism evidence="6 7">
    <name type="scientific">Pichia californica</name>
    <dbReference type="NCBI Taxonomy" id="460514"/>
    <lineage>
        <taxon>Eukaryota</taxon>
        <taxon>Fungi</taxon>
        <taxon>Dikarya</taxon>
        <taxon>Ascomycota</taxon>
        <taxon>Saccharomycotina</taxon>
        <taxon>Pichiomycetes</taxon>
        <taxon>Pichiales</taxon>
        <taxon>Pichiaceae</taxon>
        <taxon>Pichia</taxon>
    </lineage>
</organism>
<dbReference type="InterPro" id="IPR018099">
    <property type="entry name" value="Purine_phosphorylase-2_CS"/>
</dbReference>
<dbReference type="EC" id="2.4.2.28" evidence="4"/>
<dbReference type="InterPro" id="IPR000845">
    <property type="entry name" value="Nucleoside_phosphorylase_d"/>
</dbReference>
<keyword evidence="4" id="KW-0963">Cytoplasm</keyword>
<keyword evidence="7" id="KW-1185">Reference proteome</keyword>
<dbReference type="FunFam" id="3.40.50.1580:FF:000008">
    <property type="entry name" value="S-methyl-5'-thioadenosine phosphorylase"/>
    <property type="match status" value="1"/>
</dbReference>
<dbReference type="Gene3D" id="3.40.50.1580">
    <property type="entry name" value="Nucleoside phosphorylase domain"/>
    <property type="match status" value="1"/>
</dbReference>
<dbReference type="InterPro" id="IPR013954">
    <property type="entry name" value="PNK3P"/>
</dbReference>
<dbReference type="SUPFAM" id="SSF53167">
    <property type="entry name" value="Purine and uridine phosphorylases"/>
    <property type="match status" value="1"/>
</dbReference>
<evidence type="ECO:0000256" key="3">
    <source>
        <dbReference type="ARBA" id="ARBA00022726"/>
    </source>
</evidence>
<protein>
    <recommendedName>
        <fullName evidence="4">S-methyl-5'-thioadenosine phosphorylase</fullName>
        <ecNumber evidence="4">2.4.2.28</ecNumber>
    </recommendedName>
    <alternativeName>
        <fullName evidence="4">5'-methylthioadenosine phosphorylase</fullName>
        <shortName evidence="4">MTA phosphorylase</shortName>
        <shortName evidence="4">MTAP</shortName>
        <shortName evidence="4">MTAPase</shortName>
    </alternativeName>
</protein>
<dbReference type="HAMAP" id="MF_01963">
    <property type="entry name" value="MTAP"/>
    <property type="match status" value="1"/>
</dbReference>
<dbReference type="GO" id="GO:0019509">
    <property type="term" value="P:L-methionine salvage from methylthioadenosine"/>
    <property type="evidence" value="ECO:0007669"/>
    <property type="project" value="UniProtKB-UniRule"/>
</dbReference>
<comment type="caution">
    <text evidence="6">The sequence shown here is derived from an EMBL/GenBank/DDBJ whole genome shotgun (WGS) entry which is preliminary data.</text>
</comment>
<feature type="domain" description="Nucleoside phosphorylase" evidence="5">
    <location>
        <begin position="209"/>
        <end position="466"/>
    </location>
</feature>
<keyword evidence="4" id="KW-0539">Nucleus</keyword>
<name>A0A9P6WJX2_9ASCO</name>
<proteinExistence type="inferred from homology"/>
<feature type="binding site" evidence="4">
    <location>
        <begin position="291"/>
        <end position="292"/>
    </location>
    <ligand>
        <name>phosphate</name>
        <dbReference type="ChEBI" id="CHEBI:43474"/>
    </ligand>
</feature>
<feature type="binding site" evidence="4">
    <location>
        <position position="407"/>
    </location>
    <ligand>
        <name>substrate</name>
    </ligand>
</feature>
<comment type="pathway">
    <text evidence="4">Amino-acid biosynthesis; L-methionine biosynthesis via salvage pathway; S-methyl-5-thio-alpha-D-ribose 1-phosphate from S-methyl-5'-thioadenosine (phosphorylase route): step 1/1.</text>
</comment>
<dbReference type="InterPro" id="IPR010044">
    <property type="entry name" value="MTAP"/>
</dbReference>
<evidence type="ECO:0000259" key="5">
    <source>
        <dbReference type="Pfam" id="PF01048"/>
    </source>
</evidence>
<dbReference type="PROSITE" id="PS01240">
    <property type="entry name" value="PNP_MTAP_2"/>
    <property type="match status" value="1"/>
</dbReference>
<feature type="binding site" evidence="4">
    <location>
        <position position="215"/>
    </location>
    <ligand>
        <name>phosphate</name>
        <dbReference type="ChEBI" id="CHEBI:43474"/>
    </ligand>
</feature>
<feature type="binding site" evidence="4">
    <location>
        <begin position="431"/>
        <end position="433"/>
    </location>
    <ligand>
        <name>substrate</name>
    </ligand>
</feature>
<dbReference type="Proteomes" id="UP000697127">
    <property type="component" value="Unassembled WGS sequence"/>
</dbReference>
<feature type="site" description="Important for substrate specificity" evidence="4">
    <location>
        <position position="444"/>
    </location>
</feature>
<feature type="site" description="Important for substrate specificity" evidence="4">
    <location>
        <position position="389"/>
    </location>
</feature>
<dbReference type="CDD" id="cd09010">
    <property type="entry name" value="MTAP_SsMTAPII_like_MTIP"/>
    <property type="match status" value="1"/>
</dbReference>
<keyword evidence="2 4" id="KW-0808">Transferase</keyword>
<dbReference type="EMBL" id="PUHW01000174">
    <property type="protein sequence ID" value="KAG0688184.1"/>
    <property type="molecule type" value="Genomic_DNA"/>
</dbReference>
<evidence type="ECO:0000256" key="4">
    <source>
        <dbReference type="HAMAP-Rule" id="MF_03155"/>
    </source>
</evidence>
<dbReference type="GO" id="GO:0006166">
    <property type="term" value="P:purine ribonucleoside salvage"/>
    <property type="evidence" value="ECO:0007669"/>
    <property type="project" value="UniProtKB-KW"/>
</dbReference>
<dbReference type="GO" id="GO:0005829">
    <property type="term" value="C:cytosol"/>
    <property type="evidence" value="ECO:0007669"/>
    <property type="project" value="TreeGrafter"/>
</dbReference>
<evidence type="ECO:0000313" key="6">
    <source>
        <dbReference type="EMBL" id="KAG0688184.1"/>
    </source>
</evidence>
<comment type="function">
    <text evidence="4">Catalyzes the reversible phosphorylation of S-methyl-5'-thioadenosine (MTA) to adenine and 5-methylthioribose-1-phosphate. Involved in the breakdown of MTA, a major by-product of polyamine biosynthesis. Responsible for the first step in the methionine salvage pathway after MTA has been generated from S-adenosylmethionine. Has broad substrate specificity with 6-aminopurine nucleosides as preferred substrates.</text>
</comment>
<dbReference type="InterPro" id="IPR023214">
    <property type="entry name" value="HAD_sf"/>
</dbReference>
<dbReference type="Pfam" id="PF01048">
    <property type="entry name" value="PNP_UDP_1"/>
    <property type="match status" value="1"/>
</dbReference>
<comment type="similarity">
    <text evidence="4">Belongs to the PNP/MTAP phosphorylase family. MTAP subfamily.</text>
</comment>
<dbReference type="InterPro" id="IPR036412">
    <property type="entry name" value="HAD-like_sf"/>
</dbReference>
<comment type="catalytic activity">
    <reaction evidence="4">
        <text>S-methyl-5'-thioadenosine + phosphate = 5-(methylsulfanyl)-alpha-D-ribose 1-phosphate + adenine</text>
        <dbReference type="Rhea" id="RHEA:11852"/>
        <dbReference type="ChEBI" id="CHEBI:16708"/>
        <dbReference type="ChEBI" id="CHEBI:17509"/>
        <dbReference type="ChEBI" id="CHEBI:43474"/>
        <dbReference type="ChEBI" id="CHEBI:58533"/>
        <dbReference type="EC" id="2.4.2.28"/>
    </reaction>
</comment>
<keyword evidence="1 4" id="KW-0328">Glycosyltransferase</keyword>
<dbReference type="SUPFAM" id="SSF56784">
    <property type="entry name" value="HAD-like"/>
    <property type="match status" value="1"/>
</dbReference>
<dbReference type="InterPro" id="IPR035994">
    <property type="entry name" value="Nucleoside_phosphorylase_sf"/>
</dbReference>
<feature type="binding site" evidence="4">
    <location>
        <position position="408"/>
    </location>
    <ligand>
        <name>phosphate</name>
        <dbReference type="ChEBI" id="CHEBI:43474"/>
    </ligand>
</feature>
<dbReference type="Pfam" id="PF08645">
    <property type="entry name" value="PNK3P"/>
    <property type="match status" value="1"/>
</dbReference>
<dbReference type="PANTHER" id="PTHR42679">
    <property type="entry name" value="S-METHYL-5'-THIOADENOSINE PHOSPHORYLASE"/>
    <property type="match status" value="1"/>
</dbReference>
<sequence length="520" mass="57473">MAVKSSIQNTLKNPKIEKNVNNSSGIKLPTENKLNESNIIILKRENNFKSIGTHCLCRISPKVNEIIKSQVKDKIIHIASFDLDDTLIKTKTGRKFSSSANDWKWWSDNVTEIIKNWLNEKSDNDANNILKLVVIFTNQGAVVNTTKLSTYSKSLDTFMNKINNILNSDEFKDIPNILYAATKKSAADKKAKTGQPMSLPHTFNEKVPLAIIGGTGLYKLDSLTPVAKLTIATPWGHPSSPITISKTETGMPIAFLARHGQTHNLLPSDVPNQANIAALKSIGVKIIIAFSAVGSLQEHIKPRDFVIPNQIIDRTKGIRKSTFFEKGFVAHAGFGDPFDNKIGKIISDTCTDILVNENGIKDGLHKLHTKSNDNGDDLTLICMEGPAFSTRAESKLYKSWGGSVINMSCVPESKLAREAEISYQMICMSTDYDAWREDAEPVTVETVVGNLKSNSKNAHLFSEHLIKVLEPLILNGEIGNDLTGSMKMSVSTSSNGRDKAVLEKMHYLFPGYWPLSDESR</sequence>
<accession>A0A9P6WJX2</accession>
<evidence type="ECO:0000313" key="7">
    <source>
        <dbReference type="Proteomes" id="UP000697127"/>
    </source>
</evidence>
<dbReference type="GO" id="GO:0017061">
    <property type="term" value="F:S-methyl-5-thioadenosine phosphorylase activity"/>
    <property type="evidence" value="ECO:0007669"/>
    <property type="project" value="UniProtKB-UniRule"/>
</dbReference>
<comment type="subunit">
    <text evidence="4">Homotrimer.</text>
</comment>
<comment type="subcellular location">
    <subcellularLocation>
        <location evidence="4">Cytoplasm</location>
    </subcellularLocation>
    <subcellularLocation>
        <location evidence="4">Nucleus</location>
    </subcellularLocation>
</comment>
<dbReference type="GO" id="GO:0005634">
    <property type="term" value="C:nucleus"/>
    <property type="evidence" value="ECO:0007669"/>
    <property type="project" value="UniProtKB-SubCell"/>
</dbReference>
<gene>
    <name evidence="4 6" type="primary">MEU1</name>
    <name evidence="6" type="ORF">C6P40_001297</name>
</gene>
<reference evidence="6" key="1">
    <citation type="submission" date="2020-11" db="EMBL/GenBank/DDBJ databases">
        <title>Kefir isolates.</title>
        <authorList>
            <person name="Marcisauskas S."/>
            <person name="Kim Y."/>
            <person name="Blasche S."/>
        </authorList>
    </citation>
    <scope>NUCLEOTIDE SEQUENCE</scope>
    <source>
        <strain evidence="6">Olga-1</strain>
    </source>
</reference>
<evidence type="ECO:0000256" key="1">
    <source>
        <dbReference type="ARBA" id="ARBA00022676"/>
    </source>
</evidence>
<dbReference type="Gene3D" id="3.40.50.1000">
    <property type="entry name" value="HAD superfamily/HAD-like"/>
    <property type="match status" value="1"/>
</dbReference>
<feature type="binding site" evidence="4">
    <location>
        <begin position="258"/>
        <end position="259"/>
    </location>
    <ligand>
        <name>phosphate</name>
        <dbReference type="ChEBI" id="CHEBI:43474"/>
    </ligand>
</feature>
<dbReference type="PANTHER" id="PTHR42679:SF2">
    <property type="entry name" value="S-METHYL-5'-THIOADENOSINE PHOSPHORYLASE"/>
    <property type="match status" value="1"/>
</dbReference>
<dbReference type="AlphaFoldDB" id="A0A9P6WJX2"/>
<evidence type="ECO:0000256" key="2">
    <source>
        <dbReference type="ARBA" id="ARBA00022679"/>
    </source>
</evidence>
<keyword evidence="3 4" id="KW-0660">Purine salvage</keyword>